<dbReference type="CDD" id="cd03225">
    <property type="entry name" value="ABC_cobalt_CbiO_domain1"/>
    <property type="match status" value="1"/>
</dbReference>
<evidence type="ECO:0000256" key="3">
    <source>
        <dbReference type="ARBA" id="ARBA00022448"/>
    </source>
</evidence>
<keyword evidence="8" id="KW-0472">Membrane</keyword>
<dbReference type="InterPro" id="IPR017871">
    <property type="entry name" value="ABC_transporter-like_CS"/>
</dbReference>
<keyword evidence="11" id="KW-1185">Reference proteome</keyword>
<dbReference type="EMBL" id="VNJI01000007">
    <property type="protein sequence ID" value="TVY10525.1"/>
    <property type="molecule type" value="Genomic_DNA"/>
</dbReference>
<keyword evidence="4" id="KW-1003">Cell membrane</keyword>
<comment type="subcellular location">
    <subcellularLocation>
        <location evidence="1">Cell membrane</location>
        <topology evidence="1">Peripheral membrane protein</topology>
    </subcellularLocation>
</comment>
<name>A0A559KEH3_9BACL</name>
<evidence type="ECO:0000313" key="10">
    <source>
        <dbReference type="EMBL" id="TVY10525.1"/>
    </source>
</evidence>
<dbReference type="GO" id="GO:0042626">
    <property type="term" value="F:ATPase-coupled transmembrane transporter activity"/>
    <property type="evidence" value="ECO:0007669"/>
    <property type="project" value="TreeGrafter"/>
</dbReference>
<dbReference type="InterPro" id="IPR015856">
    <property type="entry name" value="ABC_transpr_CbiO/EcfA_su"/>
</dbReference>
<dbReference type="Pfam" id="PF00005">
    <property type="entry name" value="ABC_tran"/>
    <property type="match status" value="1"/>
</dbReference>
<dbReference type="PANTHER" id="PTHR43553">
    <property type="entry name" value="HEAVY METAL TRANSPORTER"/>
    <property type="match status" value="1"/>
</dbReference>
<dbReference type="GO" id="GO:0005524">
    <property type="term" value="F:ATP binding"/>
    <property type="evidence" value="ECO:0007669"/>
    <property type="project" value="UniProtKB-KW"/>
</dbReference>
<evidence type="ECO:0000256" key="5">
    <source>
        <dbReference type="ARBA" id="ARBA00022741"/>
    </source>
</evidence>
<keyword evidence="6 10" id="KW-0067">ATP-binding</keyword>
<comment type="similarity">
    <text evidence="2">Belongs to the ABC transporter superfamily.</text>
</comment>
<evidence type="ECO:0000256" key="7">
    <source>
        <dbReference type="ARBA" id="ARBA00022967"/>
    </source>
</evidence>
<dbReference type="SUPFAM" id="SSF52540">
    <property type="entry name" value="P-loop containing nucleoside triphosphate hydrolases"/>
    <property type="match status" value="1"/>
</dbReference>
<gene>
    <name evidence="10" type="ORF">FPZ49_07250</name>
</gene>
<dbReference type="PROSITE" id="PS00211">
    <property type="entry name" value="ABC_TRANSPORTER_1"/>
    <property type="match status" value="1"/>
</dbReference>
<sequence length="278" mass="30299">MSKLKEFITIHQLSVTFPSGEQEKKALQQLELSLYEGQWTAIVGSNGCGKSTLAKVLTGLIPPTSGSVQIDSKAHPAVQMVFQNPETPIIGETVYEDVCFGLMNYGVDAEAMKRRALEALQQVGLLPLAEAQTASLSGGQKQLLNIAGCLALNPPIYVFDEATSMLDPLSRQHVLEAVRKLHDQGHTILWITQLLDELAWCDRVVAIEDGSIAYDGPKTDFFYPASGDEQSVCESLGFVAPYTVKTVQALRKRGFQLNPLPVSPIEFSKAVSALYDSN</sequence>
<dbReference type="InterPro" id="IPR003593">
    <property type="entry name" value="AAA+_ATPase"/>
</dbReference>
<dbReference type="RefSeq" id="WP_144845025.1">
    <property type="nucleotide sequence ID" value="NZ_VNJI01000007.1"/>
</dbReference>
<accession>A0A559KEH3</accession>
<evidence type="ECO:0000256" key="4">
    <source>
        <dbReference type="ARBA" id="ARBA00022475"/>
    </source>
</evidence>
<dbReference type="InterPro" id="IPR050095">
    <property type="entry name" value="ECF_ABC_transporter_ATP-bd"/>
</dbReference>
<dbReference type="PANTHER" id="PTHR43553:SF24">
    <property type="entry name" value="ENERGY-COUPLING FACTOR TRANSPORTER ATP-BINDING PROTEIN ECFA1"/>
    <property type="match status" value="1"/>
</dbReference>
<dbReference type="GO" id="GO:0043190">
    <property type="term" value="C:ATP-binding cassette (ABC) transporter complex"/>
    <property type="evidence" value="ECO:0007669"/>
    <property type="project" value="TreeGrafter"/>
</dbReference>
<keyword evidence="3" id="KW-0813">Transport</keyword>
<reference evidence="10 11" key="1">
    <citation type="submission" date="2019-07" db="EMBL/GenBank/DDBJ databases">
        <authorList>
            <person name="Kim J."/>
        </authorList>
    </citation>
    <scope>NUCLEOTIDE SEQUENCE [LARGE SCALE GENOMIC DNA]</scope>
    <source>
        <strain evidence="10 11">JC52</strain>
    </source>
</reference>
<feature type="domain" description="ABC transporter" evidence="9">
    <location>
        <begin position="10"/>
        <end position="234"/>
    </location>
</feature>
<dbReference type="OrthoDB" id="9784332at2"/>
<dbReference type="Proteomes" id="UP000317036">
    <property type="component" value="Unassembled WGS sequence"/>
</dbReference>
<dbReference type="InterPro" id="IPR027417">
    <property type="entry name" value="P-loop_NTPase"/>
</dbReference>
<evidence type="ECO:0000256" key="1">
    <source>
        <dbReference type="ARBA" id="ARBA00004202"/>
    </source>
</evidence>
<keyword evidence="7" id="KW-1278">Translocase</keyword>
<dbReference type="Gene3D" id="3.40.50.300">
    <property type="entry name" value="P-loop containing nucleotide triphosphate hydrolases"/>
    <property type="match status" value="1"/>
</dbReference>
<dbReference type="PROSITE" id="PS50893">
    <property type="entry name" value="ABC_TRANSPORTER_2"/>
    <property type="match status" value="1"/>
</dbReference>
<dbReference type="AlphaFoldDB" id="A0A559KEH3"/>
<protein>
    <submittedName>
        <fullName evidence="10">ATP-binding cassette domain-containing protein</fullName>
    </submittedName>
</protein>
<evidence type="ECO:0000256" key="8">
    <source>
        <dbReference type="ARBA" id="ARBA00023136"/>
    </source>
</evidence>
<dbReference type="GO" id="GO:0016887">
    <property type="term" value="F:ATP hydrolysis activity"/>
    <property type="evidence" value="ECO:0007669"/>
    <property type="project" value="InterPro"/>
</dbReference>
<comment type="caution">
    <text evidence="10">The sequence shown here is derived from an EMBL/GenBank/DDBJ whole genome shotgun (WGS) entry which is preliminary data.</text>
</comment>
<evidence type="ECO:0000259" key="9">
    <source>
        <dbReference type="PROSITE" id="PS50893"/>
    </source>
</evidence>
<proteinExistence type="inferred from homology"/>
<organism evidence="10 11">
    <name type="scientific">Paenibacillus cremeus</name>
    <dbReference type="NCBI Taxonomy" id="2163881"/>
    <lineage>
        <taxon>Bacteria</taxon>
        <taxon>Bacillati</taxon>
        <taxon>Bacillota</taxon>
        <taxon>Bacilli</taxon>
        <taxon>Bacillales</taxon>
        <taxon>Paenibacillaceae</taxon>
        <taxon>Paenibacillus</taxon>
    </lineage>
</organism>
<evidence type="ECO:0000256" key="2">
    <source>
        <dbReference type="ARBA" id="ARBA00005417"/>
    </source>
</evidence>
<evidence type="ECO:0000313" key="11">
    <source>
        <dbReference type="Proteomes" id="UP000317036"/>
    </source>
</evidence>
<keyword evidence="5" id="KW-0547">Nucleotide-binding</keyword>
<dbReference type="InterPro" id="IPR003439">
    <property type="entry name" value="ABC_transporter-like_ATP-bd"/>
</dbReference>
<dbReference type="SMART" id="SM00382">
    <property type="entry name" value="AAA"/>
    <property type="match status" value="1"/>
</dbReference>
<evidence type="ECO:0000256" key="6">
    <source>
        <dbReference type="ARBA" id="ARBA00022840"/>
    </source>
</evidence>